<dbReference type="Proteomes" id="UP000509346">
    <property type="component" value="Chromosome"/>
</dbReference>
<keyword evidence="1" id="KW-0472">Membrane</keyword>
<keyword evidence="1" id="KW-0812">Transmembrane</keyword>
<dbReference type="EMBL" id="CP058909">
    <property type="protein sequence ID" value="QLH82181.1"/>
    <property type="molecule type" value="Genomic_DNA"/>
</dbReference>
<dbReference type="SUPFAM" id="SSF49464">
    <property type="entry name" value="Carboxypeptidase regulatory domain-like"/>
    <property type="match status" value="1"/>
</dbReference>
<accession>A0A7D5P8X1</accession>
<name>A0A7D5P8X1_9EURY</name>
<dbReference type="OrthoDB" id="242461at2157"/>
<proteinExistence type="predicted"/>
<dbReference type="InterPro" id="IPR008969">
    <property type="entry name" value="CarboxyPept-like_regulatory"/>
</dbReference>
<keyword evidence="1" id="KW-1133">Transmembrane helix</keyword>
<dbReference type="KEGG" id="hpel:HZS54_11440"/>
<evidence type="ECO:0000313" key="2">
    <source>
        <dbReference type="EMBL" id="QLH82181.1"/>
    </source>
</evidence>
<feature type="transmembrane region" description="Helical" evidence="1">
    <location>
        <begin position="710"/>
        <end position="730"/>
    </location>
</feature>
<reference evidence="2 3" key="1">
    <citation type="submission" date="2020-07" db="EMBL/GenBank/DDBJ databases">
        <title>Halosimplex litoreum sp. nov. and Halosimplex rubrum sp. nov., isolated from different salt environments.</title>
        <authorList>
            <person name="Cui H."/>
        </authorList>
    </citation>
    <scope>NUCLEOTIDE SEQUENCE [LARGE SCALE GENOMIC DNA]</scope>
    <source>
        <strain evidence="2 3">R2</strain>
    </source>
</reference>
<evidence type="ECO:0008006" key="4">
    <source>
        <dbReference type="Google" id="ProtNLM"/>
    </source>
</evidence>
<dbReference type="RefSeq" id="WP_179922649.1">
    <property type="nucleotide sequence ID" value="NZ_CP058909.1"/>
</dbReference>
<protein>
    <recommendedName>
        <fullName evidence="4">Carboxypeptidase regulatory-like domain-containing protein</fullName>
    </recommendedName>
</protein>
<evidence type="ECO:0000313" key="3">
    <source>
        <dbReference type="Proteomes" id="UP000509346"/>
    </source>
</evidence>
<dbReference type="GeneID" id="56083211"/>
<sequence length="737" mass="82235">MKLRLAFIIGILSLAAVSGFAVVIGNSGGGQYTPIETADDNPEVTENGVFRLLASNDVDENETSIHPDIYNVSARNLQMRMAGNNSTQAVIRIDNTTFTTHQARQYARLTDGYRERLDTDTRIPTEDSWQSGSDVTIENTVFIGFEGNQSTPEHSGEDGVVYVEIESEPGQLPARNVEVLQEETDDDEEPGDLYISNSDDIEVYDGEMKNYEEINRQAVNNSFLDTGLDESVIPAAGYGSNTARYNTTKANISGKWHSPTPAVKDHYVGIARISEGAIYDDYWIVNPEGINVTALTDYRAIVPYTESSRYTENAPQCSYQDGNQTKYATPERYEYYSNPTVTSEFMELYHNGSWYDEGEHSHVFPIEDPAAGKITPYSTTTIEYNHTYGVDYPSECSQEDEETTETVTVTSTIDRNAEHPIEPAKADSLNITAYVKDTRQGQELYFDVVGNQRPEVNPLGSMQITANGGDEVWRVYTPWVVFPQTLYDRVETRRKGANQWNFTSVKVGDGPHNLHRDYMDANSYKTAARSTILVSEEGIDQAQTYEGINTGDNVINTKGDIPLYRTWGGRVLSTSTGGRLEDFEANGTDLFGNKVEIDTKFVTYETTDMELEMGSDGEVANGQLVDSNGTGIPNREIHIEGGTTNTVVTDSNGEFQVQVHENATGFVAEFKGDKLRDNVPTHYEQADARTFTGNLNINVISTPLGYLSNFISNLYVVIHWIVLGLFFVWWTKFRNDK</sequence>
<organism evidence="2 3">
    <name type="scientific">Halosimplex pelagicum</name>
    <dbReference type="NCBI Taxonomy" id="869886"/>
    <lineage>
        <taxon>Archaea</taxon>
        <taxon>Methanobacteriati</taxon>
        <taxon>Methanobacteriota</taxon>
        <taxon>Stenosarchaea group</taxon>
        <taxon>Halobacteria</taxon>
        <taxon>Halobacteriales</taxon>
        <taxon>Haloarculaceae</taxon>
        <taxon>Halosimplex</taxon>
    </lineage>
</organism>
<dbReference type="AlphaFoldDB" id="A0A7D5P8X1"/>
<evidence type="ECO:0000256" key="1">
    <source>
        <dbReference type="SAM" id="Phobius"/>
    </source>
</evidence>
<keyword evidence="3" id="KW-1185">Reference proteome</keyword>
<gene>
    <name evidence="2" type="ORF">HZS54_11440</name>
</gene>